<dbReference type="OMA" id="DKHCNPL"/>
<feature type="transmembrane region" description="Helical" evidence="6">
    <location>
        <begin position="442"/>
        <end position="462"/>
    </location>
</feature>
<evidence type="ECO:0000256" key="7">
    <source>
        <dbReference type="SAM" id="SignalP"/>
    </source>
</evidence>
<evidence type="ECO:0000256" key="1">
    <source>
        <dbReference type="ARBA" id="ARBA00004141"/>
    </source>
</evidence>
<dbReference type="OrthoDB" id="5963193at2759"/>
<dbReference type="EnsemblMetazoa" id="XM_030974402">
    <property type="protein sequence ID" value="XP_030830262"/>
    <property type="gene ID" value="LOC115919865"/>
</dbReference>
<feature type="signal peptide" evidence="7">
    <location>
        <begin position="1"/>
        <end position="17"/>
    </location>
</feature>
<evidence type="ECO:0000256" key="3">
    <source>
        <dbReference type="ARBA" id="ARBA00022692"/>
    </source>
</evidence>
<dbReference type="RefSeq" id="XP_030830759.1">
    <property type="nucleotide sequence ID" value="XM_030974899.1"/>
</dbReference>
<feature type="transmembrane region" description="Helical" evidence="6">
    <location>
        <begin position="194"/>
        <end position="221"/>
    </location>
</feature>
<evidence type="ECO:0000313" key="9">
    <source>
        <dbReference type="Proteomes" id="UP000007110"/>
    </source>
</evidence>
<feature type="transmembrane region" description="Helical" evidence="6">
    <location>
        <begin position="233"/>
        <end position="251"/>
    </location>
</feature>
<feature type="chain" id="PRO_5036207667" evidence="7">
    <location>
        <begin position="18"/>
        <end position="468"/>
    </location>
</feature>
<protein>
    <submittedName>
        <fullName evidence="8">Uncharacterized protein</fullName>
    </submittedName>
</protein>
<evidence type="ECO:0000256" key="6">
    <source>
        <dbReference type="SAM" id="Phobius"/>
    </source>
</evidence>
<keyword evidence="5 6" id="KW-0472">Membrane</keyword>
<keyword evidence="7" id="KW-0732">Signal</keyword>
<dbReference type="FunCoup" id="A0A7M7N437">
    <property type="interactions" value="2115"/>
</dbReference>
<dbReference type="Pfam" id="PF03348">
    <property type="entry name" value="Serinc"/>
    <property type="match status" value="1"/>
</dbReference>
<dbReference type="AlphaFoldDB" id="A0A7M7N437"/>
<feature type="transmembrane region" description="Helical" evidence="6">
    <location>
        <begin position="152"/>
        <end position="173"/>
    </location>
</feature>
<evidence type="ECO:0000256" key="2">
    <source>
        <dbReference type="ARBA" id="ARBA00006665"/>
    </source>
</evidence>
<dbReference type="RefSeq" id="XP_030830262.1">
    <property type="nucleotide sequence ID" value="XM_030974402.1"/>
</dbReference>
<dbReference type="InterPro" id="IPR005016">
    <property type="entry name" value="TDE1/TMS"/>
</dbReference>
<sequence>MCCGLGALACCFGTAACSCCCSACPSCKNSTSTRIVYGLFLLVGAVVSAVFLIPQVDQALSNSPLLCKDVAVVGQLIPSEVCERLAGYRSVYRVSFGVAAFFFLLSLIMINVKSSKDPRSPIQNGFWFFKFLVMCGLCVAAFFIPNGSFENVFMYFGMVGAFAFIIIQLVLLVDFAHSWNESWVGRMEETEHKGWYCALMSSTVVMYLIALTGFILFFIFYIGTGKECSLHKFFISFNLVLCVVMSVISILPKVQEAMPRSGLLQSAVISMYTMYLTWSAMSNNPDDTCNPSITTIIQTIGPSGNNTNVHNQDVGSAENWASFAIWLICLIYACIRTASTNNVGKLTGSEDNLQYGTNEKTLLGSTNSSGGDSKPADGDAEKWGQEVYDNEEDTVSYSYTFFHIMLMLAAFYMMMTLTSWFQPAGANFDSLAANSGAMWVKISSSWVCVALYVWTLVAPIILSEREFS</sequence>
<feature type="transmembrane region" description="Helical" evidence="6">
    <location>
        <begin position="35"/>
        <end position="53"/>
    </location>
</feature>
<dbReference type="KEGG" id="spu:115919865"/>
<evidence type="ECO:0000256" key="5">
    <source>
        <dbReference type="ARBA" id="ARBA00023136"/>
    </source>
</evidence>
<feature type="transmembrane region" description="Helical" evidence="6">
    <location>
        <begin position="401"/>
        <end position="422"/>
    </location>
</feature>
<reference evidence="8" key="2">
    <citation type="submission" date="2021-01" db="UniProtKB">
        <authorList>
            <consortium name="EnsemblMetazoa"/>
        </authorList>
    </citation>
    <scope>IDENTIFICATION</scope>
</reference>
<name>A0A7M7N437_STRPU</name>
<dbReference type="EnsemblMetazoa" id="XM_030974899">
    <property type="protein sequence ID" value="XP_030830759"/>
    <property type="gene ID" value="LOC755589"/>
</dbReference>
<dbReference type="Proteomes" id="UP000007110">
    <property type="component" value="Unassembled WGS sequence"/>
</dbReference>
<keyword evidence="9" id="KW-1185">Reference proteome</keyword>
<evidence type="ECO:0000313" key="8">
    <source>
        <dbReference type="EnsemblMetazoa" id="XP_030830262"/>
    </source>
</evidence>
<evidence type="ECO:0000256" key="4">
    <source>
        <dbReference type="ARBA" id="ARBA00022989"/>
    </source>
</evidence>
<dbReference type="GeneID" id="755589"/>
<proteinExistence type="inferred from homology"/>
<comment type="similarity">
    <text evidence="2">Belongs to the TDE1 family.</text>
</comment>
<dbReference type="KEGG" id="spu:755589"/>
<feature type="transmembrane region" description="Helical" evidence="6">
    <location>
        <begin position="92"/>
        <end position="112"/>
    </location>
</feature>
<feature type="transmembrane region" description="Helical" evidence="6">
    <location>
        <begin position="124"/>
        <end position="146"/>
    </location>
</feature>
<organism evidence="8 9">
    <name type="scientific">Strongylocentrotus purpuratus</name>
    <name type="common">Purple sea urchin</name>
    <dbReference type="NCBI Taxonomy" id="7668"/>
    <lineage>
        <taxon>Eukaryota</taxon>
        <taxon>Metazoa</taxon>
        <taxon>Echinodermata</taxon>
        <taxon>Eleutherozoa</taxon>
        <taxon>Echinozoa</taxon>
        <taxon>Echinoidea</taxon>
        <taxon>Euechinoidea</taxon>
        <taxon>Echinacea</taxon>
        <taxon>Camarodonta</taxon>
        <taxon>Echinidea</taxon>
        <taxon>Strongylocentrotidae</taxon>
        <taxon>Strongylocentrotus</taxon>
    </lineage>
</organism>
<keyword evidence="3 6" id="KW-0812">Transmembrane</keyword>
<dbReference type="PANTHER" id="PTHR10383">
    <property type="entry name" value="SERINE INCORPORATOR"/>
    <property type="match status" value="1"/>
</dbReference>
<dbReference type="InParanoid" id="A0A7M7N437"/>
<dbReference type="PANTHER" id="PTHR10383:SF9">
    <property type="entry name" value="SERINE INCORPORATOR, ISOFORM F"/>
    <property type="match status" value="1"/>
</dbReference>
<reference evidence="9" key="1">
    <citation type="submission" date="2015-02" db="EMBL/GenBank/DDBJ databases">
        <title>Genome sequencing for Strongylocentrotus purpuratus.</title>
        <authorList>
            <person name="Murali S."/>
            <person name="Liu Y."/>
            <person name="Vee V."/>
            <person name="English A."/>
            <person name="Wang M."/>
            <person name="Skinner E."/>
            <person name="Han Y."/>
            <person name="Muzny D.M."/>
            <person name="Worley K.C."/>
            <person name="Gibbs R.A."/>
        </authorList>
    </citation>
    <scope>NUCLEOTIDE SEQUENCE</scope>
</reference>
<accession>A0A7M7N437</accession>
<dbReference type="GO" id="GO:0016020">
    <property type="term" value="C:membrane"/>
    <property type="evidence" value="ECO:0000318"/>
    <property type="project" value="GO_Central"/>
</dbReference>
<comment type="subcellular location">
    <subcellularLocation>
        <location evidence="1">Membrane</location>
        <topology evidence="1">Multi-pass membrane protein</topology>
    </subcellularLocation>
</comment>
<dbReference type="GeneID" id="115919865"/>
<keyword evidence="4 6" id="KW-1133">Transmembrane helix</keyword>